<dbReference type="AlphaFoldDB" id="A0A7S7L5G6"/>
<proteinExistence type="predicted"/>
<dbReference type="Pfam" id="PF13040">
    <property type="entry name" value="Fur_reg_FbpB"/>
    <property type="match status" value="1"/>
</dbReference>
<name>A0A7S7L5G6_9BACI</name>
<sequence>MRKMKKISFDDLVKQNKKELLNDEEAMEQIEERLDNKHYERLKESW</sequence>
<protein>
    <submittedName>
        <fullName evidence="1">FbpB family small basic protein</fullName>
    </submittedName>
</protein>
<reference evidence="1 2" key="1">
    <citation type="journal article" date="2017" name="Genome Announc.">
        <title>Draft Genome Sequences of Four Alkaliphilic Bacteria Belonging to the Anaerobacillus Genus.</title>
        <authorList>
            <person name="Bassil N.M."/>
            <person name="Lloyd J.R."/>
        </authorList>
    </citation>
    <scope>NUCLEOTIDE SEQUENCE [LARGE SCALE GENOMIC DNA]</scope>
    <source>
        <strain evidence="1 2">NB2006</strain>
    </source>
</reference>
<dbReference type="Proteomes" id="UP000180175">
    <property type="component" value="Chromosome"/>
</dbReference>
<accession>A0A7S7L5G6</accession>
<evidence type="ECO:0000313" key="2">
    <source>
        <dbReference type="Proteomes" id="UP000180175"/>
    </source>
</evidence>
<keyword evidence="2" id="KW-1185">Reference proteome</keyword>
<dbReference type="RefSeq" id="WP_182080982.1">
    <property type="nucleotide sequence ID" value="NZ_CP063356.2"/>
</dbReference>
<dbReference type="InterPro" id="IPR025004">
    <property type="entry name" value="SenN/SenS"/>
</dbReference>
<organism evidence="1 2">
    <name type="scientific">Anaerobacillus isosaccharinicus</name>
    <dbReference type="NCBI Taxonomy" id="1532552"/>
    <lineage>
        <taxon>Bacteria</taxon>
        <taxon>Bacillati</taxon>
        <taxon>Bacillota</taxon>
        <taxon>Bacilli</taxon>
        <taxon>Bacillales</taxon>
        <taxon>Bacillaceae</taxon>
        <taxon>Anaerobacillus</taxon>
    </lineage>
</organism>
<evidence type="ECO:0000313" key="1">
    <source>
        <dbReference type="EMBL" id="QOY34799.1"/>
    </source>
</evidence>
<dbReference type="KEGG" id="aia:AWH56_019035"/>
<dbReference type="EMBL" id="CP063356">
    <property type="protein sequence ID" value="QOY34799.1"/>
    <property type="molecule type" value="Genomic_DNA"/>
</dbReference>
<reference evidence="1 2" key="2">
    <citation type="journal article" date="2019" name="Int. J. Syst. Evol. Microbiol.">
        <title>Anaerobacillus isosaccharinicus sp. nov., an alkaliphilic bacterium which degrades isosaccharinic acid.</title>
        <authorList>
            <person name="Bassil N.M."/>
            <person name="Lloyd J.R."/>
        </authorList>
    </citation>
    <scope>NUCLEOTIDE SEQUENCE [LARGE SCALE GENOMIC DNA]</scope>
    <source>
        <strain evidence="1 2">NB2006</strain>
    </source>
</reference>
<gene>
    <name evidence="1" type="ORF">AWH56_019035</name>
</gene>